<gene>
    <name evidence="9" type="ORF">GCM10010123_40320</name>
</gene>
<dbReference type="EMBL" id="BMQB01000010">
    <property type="protein sequence ID" value="GGK06435.1"/>
    <property type="molecule type" value="Genomic_DNA"/>
</dbReference>
<evidence type="ECO:0000256" key="4">
    <source>
        <dbReference type="ARBA" id="ARBA00022984"/>
    </source>
</evidence>
<keyword evidence="2" id="KW-0808">Transferase</keyword>
<evidence type="ECO:0000256" key="6">
    <source>
        <dbReference type="ARBA" id="ARBA00023316"/>
    </source>
</evidence>
<evidence type="ECO:0000256" key="7">
    <source>
        <dbReference type="PROSITE-ProRule" id="PRU01373"/>
    </source>
</evidence>
<keyword evidence="3 7" id="KW-0133">Cell shape</keyword>
<sequence length="419" mass="44655">MIHRRSRTSAGALLVATLLLSGCREGGGTGVAFTPPSPSVEPLAVVVTAPAARAVDVPISAEIGTRVVGGTVRSVRMTDDTGRVVAGALRPEGGTWVPGAPLAYGRTYTATVTAAAGDGRTATARTTFSTAKRAGGQELGSGLYLFSGNTYGVAMPVVAEFIPGVPQRDRAAVQRRLFVTSAPAQPGVWHWVADGSQAFYRPPAYWRPGTTLSVRLGLAGMKLSNGRYGTVDRRATVRIGRKLELAVDNRTKKLSVRRDGRVVRTMAVSLGKPSTPSSSGTLVVMEKAASTIFDTMDELPAGEGYRTRIQYAQRLTWGGEFIHSAPWSVGDQGYRNVSHGCVNLAPGNAAWLFGQTLVGDPVAVRGTERKITDGNGWTAWDQPWARYVRGSALPIPDTLRKADRKDDSRDSIRPVSPRL</sequence>
<accession>A0A8J3BIM6</accession>
<dbReference type="PANTHER" id="PTHR30582:SF2">
    <property type="entry name" value="L,D-TRANSPEPTIDASE YCIB-RELATED"/>
    <property type="match status" value="1"/>
</dbReference>
<comment type="caution">
    <text evidence="9">The sequence shown here is derived from an EMBL/GenBank/DDBJ whole genome shotgun (WGS) entry which is preliminary data.</text>
</comment>
<name>A0A8J3BIM6_9ACTN</name>
<dbReference type="GO" id="GO:0018104">
    <property type="term" value="P:peptidoglycan-protein cross-linking"/>
    <property type="evidence" value="ECO:0007669"/>
    <property type="project" value="TreeGrafter"/>
</dbReference>
<feature type="domain" description="L,D-TPase catalytic" evidence="8">
    <location>
        <begin position="243"/>
        <end position="365"/>
    </location>
</feature>
<comment type="pathway">
    <text evidence="1 7">Cell wall biogenesis; peptidoglycan biosynthesis.</text>
</comment>
<dbReference type="InterPro" id="IPR050979">
    <property type="entry name" value="LD-transpeptidase"/>
</dbReference>
<dbReference type="GO" id="GO:0005576">
    <property type="term" value="C:extracellular region"/>
    <property type="evidence" value="ECO:0007669"/>
    <property type="project" value="TreeGrafter"/>
</dbReference>
<reference evidence="9" key="2">
    <citation type="submission" date="2020-09" db="EMBL/GenBank/DDBJ databases">
        <authorList>
            <person name="Sun Q."/>
            <person name="Ohkuma M."/>
        </authorList>
    </citation>
    <scope>NUCLEOTIDE SEQUENCE</scope>
    <source>
        <strain evidence="9">JCM 3090</strain>
    </source>
</reference>
<keyword evidence="4 7" id="KW-0573">Peptidoglycan synthesis</keyword>
<dbReference type="UniPathway" id="UPA00219"/>
<organism evidence="9 10">
    <name type="scientific">Pilimelia anulata</name>
    <dbReference type="NCBI Taxonomy" id="53371"/>
    <lineage>
        <taxon>Bacteria</taxon>
        <taxon>Bacillati</taxon>
        <taxon>Actinomycetota</taxon>
        <taxon>Actinomycetes</taxon>
        <taxon>Micromonosporales</taxon>
        <taxon>Micromonosporaceae</taxon>
        <taxon>Pilimelia</taxon>
    </lineage>
</organism>
<evidence type="ECO:0000256" key="5">
    <source>
        <dbReference type="ARBA" id="ARBA00023315"/>
    </source>
</evidence>
<evidence type="ECO:0000259" key="8">
    <source>
        <dbReference type="PROSITE" id="PS52029"/>
    </source>
</evidence>
<evidence type="ECO:0000313" key="9">
    <source>
        <dbReference type="EMBL" id="GGK06435.1"/>
    </source>
</evidence>
<dbReference type="PANTHER" id="PTHR30582">
    <property type="entry name" value="L,D-TRANSPEPTIDASE"/>
    <property type="match status" value="1"/>
</dbReference>
<dbReference type="PROSITE" id="PS52029">
    <property type="entry name" value="LD_TPASE"/>
    <property type="match status" value="1"/>
</dbReference>
<dbReference type="Gene3D" id="2.60.40.3780">
    <property type="match status" value="1"/>
</dbReference>
<dbReference type="GO" id="GO:0008360">
    <property type="term" value="P:regulation of cell shape"/>
    <property type="evidence" value="ECO:0007669"/>
    <property type="project" value="UniProtKB-UniRule"/>
</dbReference>
<dbReference type="Gene3D" id="2.40.440.10">
    <property type="entry name" value="L,D-transpeptidase catalytic domain-like"/>
    <property type="match status" value="1"/>
</dbReference>
<evidence type="ECO:0000256" key="3">
    <source>
        <dbReference type="ARBA" id="ARBA00022960"/>
    </source>
</evidence>
<dbReference type="GO" id="GO:0016746">
    <property type="term" value="F:acyltransferase activity"/>
    <property type="evidence" value="ECO:0007669"/>
    <property type="project" value="UniProtKB-KW"/>
</dbReference>
<dbReference type="PROSITE" id="PS51257">
    <property type="entry name" value="PROKAR_LIPOPROTEIN"/>
    <property type="match status" value="1"/>
</dbReference>
<dbReference type="GO" id="GO:0071972">
    <property type="term" value="F:peptidoglycan L,D-transpeptidase activity"/>
    <property type="evidence" value="ECO:0007669"/>
    <property type="project" value="TreeGrafter"/>
</dbReference>
<dbReference type="Pfam" id="PF17964">
    <property type="entry name" value="Big_10"/>
    <property type="match status" value="1"/>
</dbReference>
<keyword evidence="6 7" id="KW-0961">Cell wall biogenesis/degradation</keyword>
<dbReference type="Pfam" id="PF03734">
    <property type="entry name" value="YkuD"/>
    <property type="match status" value="1"/>
</dbReference>
<proteinExistence type="predicted"/>
<dbReference type="GO" id="GO:0071555">
    <property type="term" value="P:cell wall organization"/>
    <property type="evidence" value="ECO:0007669"/>
    <property type="project" value="UniProtKB-UniRule"/>
</dbReference>
<keyword evidence="10" id="KW-1185">Reference proteome</keyword>
<keyword evidence="5" id="KW-0012">Acyltransferase</keyword>
<evidence type="ECO:0000256" key="2">
    <source>
        <dbReference type="ARBA" id="ARBA00022679"/>
    </source>
</evidence>
<feature type="active site" description="Proton donor/acceptor" evidence="7">
    <location>
        <position position="323"/>
    </location>
</feature>
<protein>
    <recommendedName>
        <fullName evidence="8">L,D-TPase catalytic domain-containing protein</fullName>
    </recommendedName>
</protein>
<dbReference type="CDD" id="cd16913">
    <property type="entry name" value="YkuD_like"/>
    <property type="match status" value="1"/>
</dbReference>
<dbReference type="SUPFAM" id="SSF141523">
    <property type="entry name" value="L,D-transpeptidase catalytic domain-like"/>
    <property type="match status" value="1"/>
</dbReference>
<dbReference type="AlphaFoldDB" id="A0A8J3BIM6"/>
<feature type="active site" description="Nucleophile" evidence="7">
    <location>
        <position position="341"/>
    </location>
</feature>
<dbReference type="Proteomes" id="UP000649739">
    <property type="component" value="Unassembled WGS sequence"/>
</dbReference>
<dbReference type="InterPro" id="IPR041280">
    <property type="entry name" value="Big_10"/>
</dbReference>
<evidence type="ECO:0000256" key="1">
    <source>
        <dbReference type="ARBA" id="ARBA00004752"/>
    </source>
</evidence>
<dbReference type="InterPro" id="IPR005490">
    <property type="entry name" value="LD_TPept_cat_dom"/>
</dbReference>
<dbReference type="Gene3D" id="2.60.40.3710">
    <property type="match status" value="1"/>
</dbReference>
<dbReference type="RefSeq" id="WP_189171760.1">
    <property type="nucleotide sequence ID" value="NZ_BMQB01000010.1"/>
</dbReference>
<evidence type="ECO:0000313" key="10">
    <source>
        <dbReference type="Proteomes" id="UP000649739"/>
    </source>
</evidence>
<dbReference type="InterPro" id="IPR038063">
    <property type="entry name" value="Transpep_catalytic_dom"/>
</dbReference>
<reference evidence="9" key="1">
    <citation type="journal article" date="2014" name="Int. J. Syst. Evol. Microbiol.">
        <title>Complete genome sequence of Corynebacterium casei LMG S-19264T (=DSM 44701T), isolated from a smear-ripened cheese.</title>
        <authorList>
            <consortium name="US DOE Joint Genome Institute (JGI-PGF)"/>
            <person name="Walter F."/>
            <person name="Albersmeier A."/>
            <person name="Kalinowski J."/>
            <person name="Ruckert C."/>
        </authorList>
    </citation>
    <scope>NUCLEOTIDE SEQUENCE</scope>
    <source>
        <strain evidence="9">JCM 3090</strain>
    </source>
</reference>